<reference evidence="13 14" key="1">
    <citation type="submission" date="2024-03" db="EMBL/GenBank/DDBJ databases">
        <title>The Acrasis kona genome and developmental transcriptomes reveal deep origins of eukaryotic multicellular pathways.</title>
        <authorList>
            <person name="Sheikh S."/>
            <person name="Fu C.-J."/>
            <person name="Brown M.W."/>
            <person name="Baldauf S.L."/>
        </authorList>
    </citation>
    <scope>NUCLEOTIDE SEQUENCE [LARGE SCALE GENOMIC DNA]</scope>
    <source>
        <strain evidence="13 14">ATCC MYA-3509</strain>
    </source>
</reference>
<accession>A0AAW2YSX0</accession>
<comment type="subunit">
    <text evidence="3">Monomer.</text>
</comment>
<protein>
    <recommendedName>
        <fullName evidence="5">2-amino-3-carboxymuconate-6-semialdehyde decarboxylase</fullName>
        <ecNumber evidence="4">4.1.1.45</ecNumber>
    </recommendedName>
    <alternativeName>
        <fullName evidence="10">Picolinate carboxylase</fullName>
    </alternativeName>
</protein>
<comment type="similarity">
    <text evidence="2">Belongs to the metallo-dependent hydrolases superfamily. ACMSD family.</text>
</comment>
<organism evidence="13 14">
    <name type="scientific">Acrasis kona</name>
    <dbReference type="NCBI Taxonomy" id="1008807"/>
    <lineage>
        <taxon>Eukaryota</taxon>
        <taxon>Discoba</taxon>
        <taxon>Heterolobosea</taxon>
        <taxon>Tetramitia</taxon>
        <taxon>Eutetramitia</taxon>
        <taxon>Acrasidae</taxon>
        <taxon>Acrasis</taxon>
    </lineage>
</organism>
<dbReference type="EC" id="4.1.1.45" evidence="4"/>
<evidence type="ECO:0000256" key="4">
    <source>
        <dbReference type="ARBA" id="ARBA00012365"/>
    </source>
</evidence>
<dbReference type="GO" id="GO:0019748">
    <property type="term" value="P:secondary metabolic process"/>
    <property type="evidence" value="ECO:0007669"/>
    <property type="project" value="TreeGrafter"/>
</dbReference>
<dbReference type="InterPro" id="IPR006680">
    <property type="entry name" value="Amidohydro-rel"/>
</dbReference>
<dbReference type="GO" id="GO:0001760">
    <property type="term" value="F:aminocarboxymuconate-semialdehyde decarboxylase activity"/>
    <property type="evidence" value="ECO:0007669"/>
    <property type="project" value="UniProtKB-EC"/>
</dbReference>
<comment type="caution">
    <text evidence="13">The sequence shown here is derived from an EMBL/GenBank/DDBJ whole genome shotgun (WGS) entry which is preliminary data.</text>
</comment>
<dbReference type="InterPro" id="IPR032465">
    <property type="entry name" value="ACMSD"/>
</dbReference>
<proteinExistence type="inferred from homology"/>
<evidence type="ECO:0000256" key="6">
    <source>
        <dbReference type="ARBA" id="ARBA00022723"/>
    </source>
</evidence>
<evidence type="ECO:0000313" key="14">
    <source>
        <dbReference type="Proteomes" id="UP001431209"/>
    </source>
</evidence>
<dbReference type="FunFam" id="3.20.20.140:FF:000029">
    <property type="entry name" value="2-amino-3-carboxymuconate-6-semialdehyde decarboxylase"/>
    <property type="match status" value="1"/>
</dbReference>
<dbReference type="PANTHER" id="PTHR21240:SF27">
    <property type="entry name" value="2-AMINO-3-CARBOXYMUCONATE-6-SEMIALDEHYDE DECARBOXYLASE"/>
    <property type="match status" value="1"/>
</dbReference>
<evidence type="ECO:0000256" key="8">
    <source>
        <dbReference type="ARBA" id="ARBA00022833"/>
    </source>
</evidence>
<dbReference type="GO" id="GO:0016787">
    <property type="term" value="F:hydrolase activity"/>
    <property type="evidence" value="ECO:0007669"/>
    <property type="project" value="InterPro"/>
</dbReference>
<evidence type="ECO:0000256" key="1">
    <source>
        <dbReference type="ARBA" id="ARBA00005079"/>
    </source>
</evidence>
<dbReference type="GO" id="GO:1901606">
    <property type="term" value="P:alpha-amino acid catabolic process"/>
    <property type="evidence" value="ECO:0007669"/>
    <property type="project" value="UniProtKB-ARBA"/>
</dbReference>
<dbReference type="Gene3D" id="3.20.20.140">
    <property type="entry name" value="Metal-dependent hydrolases"/>
    <property type="match status" value="1"/>
</dbReference>
<evidence type="ECO:0000313" key="13">
    <source>
        <dbReference type="EMBL" id="KAL0480237.1"/>
    </source>
</evidence>
<keyword evidence="14" id="KW-1185">Reference proteome</keyword>
<sequence>MTATDCSCGRIDTHTHILPETWPDLNKMFGYGGFIALDHHKPKSARMMKDGQCFREIEDNCWNPETRIEEMRKTNVTKQILSTVPVMFNYWAKPKDTLKVSTILNDHIHDVCNQYEDSFVGLGTVPMQAPDLACKELRRCMEELGMKGIEIGTHVNKQTLDDPSMFPIFETAAELGATIFVHPWDMIGKDLMKKYWMPWLVGMPAETTLAMCSLMMGGVMEKLPNLKFCFAHGGGAFPFTVGRIEHGWNVRPDLCQTDSRTNPRDFFGKFWVDSLVHDPKAFKYLVDVVGDDKVVLGSDYPFPLGELRPGELIEKSNVGFSREQKDKMLYHNAVDCFNLSKN</sequence>
<dbReference type="PANTHER" id="PTHR21240">
    <property type="entry name" value="2-AMINO-3-CARBOXYLMUCONATE-6-SEMIALDEHYDE DECARBOXYLASE"/>
    <property type="match status" value="1"/>
</dbReference>
<gene>
    <name evidence="13" type="ORF">AKO1_007173</name>
</gene>
<dbReference type="GO" id="GO:0170039">
    <property type="term" value="P:proteinogenic amino acid metabolic process"/>
    <property type="evidence" value="ECO:0007669"/>
    <property type="project" value="UniProtKB-ARBA"/>
</dbReference>
<name>A0AAW2YSX0_9EUKA</name>
<evidence type="ECO:0000256" key="3">
    <source>
        <dbReference type="ARBA" id="ARBA00011245"/>
    </source>
</evidence>
<dbReference type="AlphaFoldDB" id="A0AAW2YSX0"/>
<evidence type="ECO:0000256" key="9">
    <source>
        <dbReference type="ARBA" id="ARBA00023239"/>
    </source>
</evidence>
<dbReference type="GO" id="GO:0046872">
    <property type="term" value="F:metal ion binding"/>
    <property type="evidence" value="ECO:0007669"/>
    <property type="project" value="UniProtKB-KW"/>
</dbReference>
<dbReference type="GO" id="GO:0170033">
    <property type="term" value="P:L-amino acid metabolic process"/>
    <property type="evidence" value="ECO:0007669"/>
    <property type="project" value="UniProtKB-ARBA"/>
</dbReference>
<keyword evidence="9 11" id="KW-0456">Lyase</keyword>
<feature type="domain" description="Amidohydrolase-related" evidence="12">
    <location>
        <begin position="11"/>
        <end position="338"/>
    </location>
</feature>
<evidence type="ECO:0000256" key="7">
    <source>
        <dbReference type="ARBA" id="ARBA00022793"/>
    </source>
</evidence>
<keyword evidence="8" id="KW-0862">Zinc</keyword>
<dbReference type="EMBL" id="JAOPGA020000642">
    <property type="protein sequence ID" value="KAL0480237.1"/>
    <property type="molecule type" value="Genomic_DNA"/>
</dbReference>
<keyword evidence="7 11" id="KW-0210">Decarboxylase</keyword>
<keyword evidence="6" id="KW-0479">Metal-binding</keyword>
<dbReference type="SUPFAM" id="SSF51556">
    <property type="entry name" value="Metallo-dependent hydrolases"/>
    <property type="match status" value="1"/>
</dbReference>
<evidence type="ECO:0000256" key="10">
    <source>
        <dbReference type="ARBA" id="ARBA00031120"/>
    </source>
</evidence>
<comment type="pathway">
    <text evidence="1">Secondary metabolite metabolism; quinolate metabolism.</text>
</comment>
<dbReference type="InterPro" id="IPR032466">
    <property type="entry name" value="Metal_Hydrolase"/>
</dbReference>
<evidence type="ECO:0000256" key="2">
    <source>
        <dbReference type="ARBA" id="ARBA00005871"/>
    </source>
</evidence>
<evidence type="ECO:0000256" key="5">
    <source>
        <dbReference type="ARBA" id="ARBA00021214"/>
    </source>
</evidence>
<dbReference type="Pfam" id="PF04909">
    <property type="entry name" value="Amidohydro_2"/>
    <property type="match status" value="1"/>
</dbReference>
<dbReference type="GO" id="GO:0005829">
    <property type="term" value="C:cytosol"/>
    <property type="evidence" value="ECO:0007669"/>
    <property type="project" value="TreeGrafter"/>
</dbReference>
<evidence type="ECO:0000259" key="12">
    <source>
        <dbReference type="Pfam" id="PF04909"/>
    </source>
</evidence>
<dbReference type="Proteomes" id="UP001431209">
    <property type="component" value="Unassembled WGS sequence"/>
</dbReference>
<evidence type="ECO:0000256" key="11">
    <source>
        <dbReference type="RuleBase" id="RU366045"/>
    </source>
</evidence>